<dbReference type="InterPro" id="IPR011970">
    <property type="entry name" value="MltB_2"/>
</dbReference>
<dbReference type="SUPFAM" id="SSF47090">
    <property type="entry name" value="PGBD-like"/>
    <property type="match status" value="1"/>
</dbReference>
<evidence type="ECO:0000313" key="4">
    <source>
        <dbReference type="Proteomes" id="UP000292781"/>
    </source>
</evidence>
<evidence type="ECO:0000259" key="1">
    <source>
        <dbReference type="Pfam" id="PF01471"/>
    </source>
</evidence>
<proteinExistence type="predicted"/>
<dbReference type="Pfam" id="PF01471">
    <property type="entry name" value="PG_binding_1"/>
    <property type="match status" value="1"/>
</dbReference>
<dbReference type="EMBL" id="SJFN01000037">
    <property type="protein sequence ID" value="TBW33977.1"/>
    <property type="molecule type" value="Genomic_DNA"/>
</dbReference>
<dbReference type="Pfam" id="PF13406">
    <property type="entry name" value="SLT_2"/>
    <property type="match status" value="1"/>
</dbReference>
<dbReference type="Proteomes" id="UP000292781">
    <property type="component" value="Unassembled WGS sequence"/>
</dbReference>
<organism evidence="3 4">
    <name type="scientific">Siculibacillus lacustris</name>
    <dbReference type="NCBI Taxonomy" id="1549641"/>
    <lineage>
        <taxon>Bacteria</taxon>
        <taxon>Pseudomonadati</taxon>
        <taxon>Pseudomonadota</taxon>
        <taxon>Alphaproteobacteria</taxon>
        <taxon>Hyphomicrobiales</taxon>
        <taxon>Ancalomicrobiaceae</taxon>
        <taxon>Siculibacillus</taxon>
    </lineage>
</organism>
<dbReference type="PANTHER" id="PTHR30163">
    <property type="entry name" value="MEMBRANE-BOUND LYTIC MUREIN TRANSGLYCOSYLASE B"/>
    <property type="match status" value="1"/>
</dbReference>
<dbReference type="OrthoDB" id="9808544at2"/>
<feature type="domain" description="Peptidoglycan binding-like" evidence="1">
    <location>
        <begin position="383"/>
        <end position="435"/>
    </location>
</feature>
<dbReference type="GO" id="GO:0009253">
    <property type="term" value="P:peptidoglycan catabolic process"/>
    <property type="evidence" value="ECO:0007669"/>
    <property type="project" value="TreeGrafter"/>
</dbReference>
<dbReference type="InterPro" id="IPR023346">
    <property type="entry name" value="Lysozyme-like_dom_sf"/>
</dbReference>
<dbReference type="AlphaFoldDB" id="A0A4V2KSR2"/>
<dbReference type="InterPro" id="IPR002477">
    <property type="entry name" value="Peptidoglycan-bd-like"/>
</dbReference>
<protein>
    <submittedName>
        <fullName evidence="3">Lytic murein transglycosylase</fullName>
    </submittedName>
</protein>
<dbReference type="SUPFAM" id="SSF53955">
    <property type="entry name" value="Lysozyme-like"/>
    <property type="match status" value="1"/>
</dbReference>
<dbReference type="InterPro" id="IPR031304">
    <property type="entry name" value="SLT_2"/>
</dbReference>
<accession>A0A4V2KSR2</accession>
<reference evidence="3 4" key="1">
    <citation type="submission" date="2019-02" db="EMBL/GenBank/DDBJ databases">
        <title>Siculibacillus lacustris gen. nov., sp. nov., a new rosette-forming bacterium isolated from a freshwater crater lake (Lake St. Ana, Romania).</title>
        <authorList>
            <person name="Felfoldi T."/>
            <person name="Marton Z."/>
            <person name="Szabo A."/>
            <person name="Mentes A."/>
            <person name="Boka K."/>
            <person name="Marialigeti K."/>
            <person name="Mathe I."/>
            <person name="Koncz M."/>
            <person name="Schumann P."/>
            <person name="Toth E."/>
        </authorList>
    </citation>
    <scope>NUCLEOTIDE SEQUENCE [LARGE SCALE GENOMIC DNA]</scope>
    <source>
        <strain evidence="3 4">SA-279</strain>
    </source>
</reference>
<comment type="caution">
    <text evidence="3">The sequence shown here is derived from an EMBL/GenBank/DDBJ whole genome shotgun (WGS) entry which is preliminary data.</text>
</comment>
<gene>
    <name evidence="3" type="ORF">EYW49_19175</name>
</gene>
<dbReference type="Gene3D" id="1.10.101.10">
    <property type="entry name" value="PGBD-like superfamily/PGBD"/>
    <property type="match status" value="1"/>
</dbReference>
<name>A0A4V2KSR2_9HYPH</name>
<evidence type="ECO:0000259" key="2">
    <source>
        <dbReference type="Pfam" id="PF13406"/>
    </source>
</evidence>
<evidence type="ECO:0000313" key="3">
    <source>
        <dbReference type="EMBL" id="TBW33977.1"/>
    </source>
</evidence>
<dbReference type="NCBIfam" id="TIGR02283">
    <property type="entry name" value="MltB_2"/>
    <property type="match status" value="1"/>
</dbReference>
<dbReference type="GO" id="GO:0008933">
    <property type="term" value="F:peptidoglycan lytic transglycosylase activity"/>
    <property type="evidence" value="ECO:0007669"/>
    <property type="project" value="TreeGrafter"/>
</dbReference>
<dbReference type="InterPro" id="IPR036366">
    <property type="entry name" value="PGBDSf"/>
</dbReference>
<dbReference type="PANTHER" id="PTHR30163:SF8">
    <property type="entry name" value="LYTIC MUREIN TRANSGLYCOSYLASE"/>
    <property type="match status" value="1"/>
</dbReference>
<dbReference type="Gene3D" id="1.10.530.10">
    <property type="match status" value="1"/>
</dbReference>
<sequence>MRPTGGAFAIVRRRASVGRYGLANRNPGGPLRFPFSLLALGLLFATSAFPAPARAADAAFGQFVASLWPEAEAAGVSRETFDRETRGLEPDYKLPDLALPGRPETGAAAQPEFVRTPADYVKEATIARLARDGQRLAREHRAALDRIEARFGVPATMVLAIWGRETDYGHAADRLDALRVVATQAYAGRRKDQYRAEFVLALKILGEGAVTRKEFRSSWAGATGLTQFLPSEYYAHGVDLDGDGRVDIWHSVPDALASAAKQLADKGWQPGVRWAWEVRAPGNADCTLGIPEVRKPIGAWLGAGFTPVRGRTPSPAERAEPASLLQPEGVYGPSFLTTRNYFVIKEYNFSDLYVLFVGHLADRIAGAEPFATPWSASAQLRTASVEAMQRHLTRLGFYKDRIDGKAGMLTRAALGAYQKSAGLKVDCWPSEAVLQSLSAPR</sequence>
<feature type="domain" description="Transglycosylase SLT" evidence="2">
    <location>
        <begin position="60"/>
        <end position="362"/>
    </location>
</feature>
<dbReference type="Gene3D" id="1.10.8.350">
    <property type="entry name" value="Bacterial muramidase"/>
    <property type="match status" value="1"/>
</dbReference>
<dbReference type="InterPro" id="IPR036365">
    <property type="entry name" value="PGBD-like_sf"/>
</dbReference>
<dbReference type="InterPro" id="IPR043426">
    <property type="entry name" value="MltB-like"/>
</dbReference>
<keyword evidence="4" id="KW-1185">Reference proteome</keyword>